<dbReference type="EMBL" id="CP026095">
    <property type="protein sequence ID" value="AZV43796.1"/>
    <property type="molecule type" value="Genomic_DNA"/>
</dbReference>
<dbReference type="GO" id="GO:0005737">
    <property type="term" value="C:cytoplasm"/>
    <property type="evidence" value="ECO:0007669"/>
    <property type="project" value="UniProtKB-SubCell"/>
</dbReference>
<dbReference type="NCBIfam" id="TIGR00848">
    <property type="entry name" value="fruA"/>
    <property type="match status" value="1"/>
</dbReference>
<dbReference type="InterPro" id="IPR003353">
    <property type="entry name" value="PTS_IIB_fruc"/>
</dbReference>
<dbReference type="KEGG" id="pasa:BAOM_3187"/>
<keyword evidence="10" id="KW-1133">Transmembrane helix</keyword>
<keyword evidence="4" id="KW-1003">Cell membrane</keyword>
<dbReference type="CDD" id="cd05569">
    <property type="entry name" value="PTS_IIB_fructose"/>
    <property type="match status" value="1"/>
</dbReference>
<name>A0A3T0KTP9_9BACI</name>
<evidence type="ECO:0000256" key="3">
    <source>
        <dbReference type="ARBA" id="ARBA00022448"/>
    </source>
</evidence>
<dbReference type="InterPro" id="IPR050864">
    <property type="entry name" value="Bacterial_PTS_Sugar_Transport"/>
</dbReference>
<evidence type="ECO:0000256" key="9">
    <source>
        <dbReference type="ARBA" id="ARBA00022692"/>
    </source>
</evidence>
<keyword evidence="11" id="KW-0472">Membrane</keyword>
<protein>
    <submittedName>
        <fullName evidence="12">PTS fructose transporter subunit IIC</fullName>
    </submittedName>
</protein>
<evidence type="ECO:0000313" key="12">
    <source>
        <dbReference type="EMBL" id="AZV43796.1"/>
    </source>
</evidence>
<dbReference type="PANTHER" id="PTHR30505:SF28">
    <property type="entry name" value="PTS SYSTEM 2-O-ALPHA-MANNOSYL-D-GLYCERATE-SPECIFIC EIIABC COMPONENT"/>
    <property type="match status" value="1"/>
</dbReference>
<dbReference type="NCBIfam" id="TIGR01427">
    <property type="entry name" value="PTS_IIC_fructo"/>
    <property type="match status" value="1"/>
</dbReference>
<dbReference type="Pfam" id="PF02302">
    <property type="entry name" value="PTS_IIB"/>
    <property type="match status" value="1"/>
</dbReference>
<evidence type="ECO:0000256" key="4">
    <source>
        <dbReference type="ARBA" id="ARBA00022475"/>
    </source>
</evidence>
<evidence type="ECO:0000256" key="6">
    <source>
        <dbReference type="ARBA" id="ARBA00022597"/>
    </source>
</evidence>
<dbReference type="PROSITE" id="PS51099">
    <property type="entry name" value="PTS_EIIB_TYPE_2"/>
    <property type="match status" value="1"/>
</dbReference>
<dbReference type="Proteomes" id="UP000283095">
    <property type="component" value="Chromosome"/>
</dbReference>
<dbReference type="InterPro" id="IPR036095">
    <property type="entry name" value="PTS_EIIB-like_sf"/>
</dbReference>
<dbReference type="GO" id="GO:0005886">
    <property type="term" value="C:plasma membrane"/>
    <property type="evidence" value="ECO:0007669"/>
    <property type="project" value="UniProtKB-SubCell"/>
</dbReference>
<dbReference type="InterPro" id="IPR013011">
    <property type="entry name" value="PTS_EIIB_2"/>
</dbReference>
<evidence type="ECO:0000256" key="7">
    <source>
        <dbReference type="ARBA" id="ARBA00022679"/>
    </source>
</evidence>
<keyword evidence="3" id="KW-0813">Transport</keyword>
<dbReference type="OrthoDB" id="9782569at2"/>
<evidence type="ECO:0000256" key="2">
    <source>
        <dbReference type="ARBA" id="ARBA00004496"/>
    </source>
</evidence>
<dbReference type="CDD" id="cd00211">
    <property type="entry name" value="PTS_IIA_fru"/>
    <property type="match status" value="1"/>
</dbReference>
<proteinExistence type="predicted"/>
<dbReference type="InterPro" id="IPR004715">
    <property type="entry name" value="PTS_IIA_fruc"/>
</dbReference>
<dbReference type="FunFam" id="3.40.930.10:FF:000009">
    <property type="entry name" value="PTS system, fructose specific IIABC component"/>
    <property type="match status" value="1"/>
</dbReference>
<evidence type="ECO:0000256" key="5">
    <source>
        <dbReference type="ARBA" id="ARBA00022553"/>
    </source>
</evidence>
<dbReference type="Pfam" id="PF00359">
    <property type="entry name" value="PTS_EIIA_2"/>
    <property type="match status" value="1"/>
</dbReference>
<dbReference type="SUPFAM" id="SSF52794">
    <property type="entry name" value="PTS system IIB component-like"/>
    <property type="match status" value="1"/>
</dbReference>
<keyword evidence="5" id="KW-0597">Phosphoprotein</keyword>
<dbReference type="PROSITE" id="PS51104">
    <property type="entry name" value="PTS_EIIC_TYPE_2"/>
    <property type="match status" value="1"/>
</dbReference>
<sequence>MNITDLIKADTIIMDLQATSKRAVIDELANQLGAVDRVIDVEQFIAALLEREEQVTTGIGDGMAFPHAKSEAVKQPAICFGKSERGVDFQSLDGKPVHLFFLIAVNEQGEMDYLDTLSTLTTFLLDEQFRTQLMNAKTKEEVLTLFRAKEYEAKKASAKKILAVTSCPTGIAHTYMAADALKKKAEELGIDFKVETNGSTGVKNALTAAEIADAATIIIAADKHIDMNRFRGKRVIVVPVAEGIRHPEELLNRAVLEEVPIYQGHEEIKFATKGFFIYKHLMNGVSNMLPFVVGGGVLLALSFMFGVNPDDPNYHPFAKALNDIGGSTGAFFLLVPVLAGFIASSIADRPGFAPGMVGGLLAANEGAGFLGGLVAGFLAGYIVLLLKKCFVFLPFSLQGIKPTLLYPVFGVLITGLFMIFIVNEPVTAINEALTVWLKGLSGTNAIMLGMILGAMMAIDLGGPLNKAAFTFGLAAIEAHSFGPQAAIMAGGMVPPLGIAMATTLFKNKFTETERKSGMTNYLLGASFITEGAIPYGAADPIRVIGSCTIGAAIAGALTMLFEITLPAPHGGVFVIPLVNHPLLYLISILIGSFITALLLGIWKKQL</sequence>
<evidence type="ECO:0000256" key="10">
    <source>
        <dbReference type="ARBA" id="ARBA00022989"/>
    </source>
</evidence>
<comment type="subcellular location">
    <subcellularLocation>
        <location evidence="1">Cell inner membrane</location>
        <topology evidence="1">Multi-pass membrane protein</topology>
    </subcellularLocation>
    <subcellularLocation>
        <location evidence="2">Cytoplasm</location>
    </subcellularLocation>
</comment>
<dbReference type="AlphaFoldDB" id="A0A3T0KTP9"/>
<dbReference type="GO" id="GO:0022877">
    <property type="term" value="F:protein-N(PI)-phosphohistidine-fructose phosphotransferase system transporter activity"/>
    <property type="evidence" value="ECO:0007669"/>
    <property type="project" value="InterPro"/>
</dbReference>
<dbReference type="Gene3D" id="3.40.930.10">
    <property type="entry name" value="Mannitol-specific EII, Chain A"/>
    <property type="match status" value="1"/>
</dbReference>
<dbReference type="GO" id="GO:0005351">
    <property type="term" value="F:carbohydrate:proton symporter activity"/>
    <property type="evidence" value="ECO:0007669"/>
    <property type="project" value="InterPro"/>
</dbReference>
<dbReference type="Gene3D" id="3.40.50.2300">
    <property type="match status" value="1"/>
</dbReference>
<keyword evidence="6" id="KW-0762">Sugar transport</keyword>
<dbReference type="RefSeq" id="WP_127760904.1">
    <property type="nucleotide sequence ID" value="NZ_CP026095.1"/>
</dbReference>
<dbReference type="FunFam" id="3.40.50.2300:FF:000014">
    <property type="entry name" value="PTS system fructose-like transporter subunit IIB"/>
    <property type="match status" value="1"/>
</dbReference>
<dbReference type="NCBIfam" id="TIGR00829">
    <property type="entry name" value="FRU"/>
    <property type="match status" value="1"/>
</dbReference>
<dbReference type="PANTHER" id="PTHR30505">
    <property type="entry name" value="FRUCTOSE-LIKE PERMEASE"/>
    <property type="match status" value="1"/>
</dbReference>
<accession>A0A3T0KTP9</accession>
<dbReference type="SUPFAM" id="SSF55804">
    <property type="entry name" value="Phoshotransferase/anion transport protein"/>
    <property type="match status" value="1"/>
</dbReference>
<organism evidence="12 13">
    <name type="scientific">Peribacillus asahii</name>
    <dbReference type="NCBI Taxonomy" id="228899"/>
    <lineage>
        <taxon>Bacteria</taxon>
        <taxon>Bacillati</taxon>
        <taxon>Bacillota</taxon>
        <taxon>Bacilli</taxon>
        <taxon>Bacillales</taxon>
        <taxon>Bacillaceae</taxon>
        <taxon>Peribacillus</taxon>
    </lineage>
</organism>
<dbReference type="InterPro" id="IPR016152">
    <property type="entry name" value="PTrfase/Anion_transptr"/>
</dbReference>
<evidence type="ECO:0000256" key="1">
    <source>
        <dbReference type="ARBA" id="ARBA00004429"/>
    </source>
</evidence>
<dbReference type="InterPro" id="IPR013014">
    <property type="entry name" value="PTS_EIIC_2"/>
</dbReference>
<dbReference type="InterPro" id="IPR003501">
    <property type="entry name" value="PTS_EIIB_2/3"/>
</dbReference>
<keyword evidence="8" id="KW-0598">Phosphotransferase system</keyword>
<dbReference type="InterPro" id="IPR002178">
    <property type="entry name" value="PTS_EIIA_type-2_dom"/>
</dbReference>
<gene>
    <name evidence="12" type="ORF">BAOM_3187</name>
</gene>
<evidence type="ECO:0000313" key="13">
    <source>
        <dbReference type="Proteomes" id="UP000283095"/>
    </source>
</evidence>
<keyword evidence="7" id="KW-0808">Transferase</keyword>
<dbReference type="InterPro" id="IPR006327">
    <property type="entry name" value="PTS_IIC_fruc"/>
</dbReference>
<evidence type="ECO:0000256" key="11">
    <source>
        <dbReference type="ARBA" id="ARBA00023136"/>
    </source>
</evidence>
<dbReference type="GO" id="GO:0009401">
    <property type="term" value="P:phosphoenolpyruvate-dependent sugar phosphotransferase system"/>
    <property type="evidence" value="ECO:0007669"/>
    <property type="project" value="UniProtKB-KW"/>
</dbReference>
<dbReference type="GO" id="GO:0090563">
    <property type="term" value="F:protein-phosphocysteine-sugar phosphotransferase activity"/>
    <property type="evidence" value="ECO:0007669"/>
    <property type="project" value="TreeGrafter"/>
</dbReference>
<keyword evidence="9" id="KW-0812">Transmembrane</keyword>
<evidence type="ECO:0000256" key="8">
    <source>
        <dbReference type="ARBA" id="ARBA00022683"/>
    </source>
</evidence>
<reference evidence="12 13" key="1">
    <citation type="submission" date="2018-01" db="EMBL/GenBank/DDBJ databases">
        <title>Bacillus asahii Genome sequencing and assembly.</title>
        <authorList>
            <person name="Jiang H."/>
            <person name="Feng Y."/>
            <person name="Zhao F."/>
            <person name="Lin X."/>
        </authorList>
    </citation>
    <scope>NUCLEOTIDE SEQUENCE [LARGE SCALE GENOMIC DNA]</scope>
    <source>
        <strain evidence="12 13">OM18</strain>
    </source>
</reference>
<dbReference type="PROSITE" id="PS51094">
    <property type="entry name" value="PTS_EIIA_TYPE_2"/>
    <property type="match status" value="1"/>
</dbReference>